<feature type="signal peptide" evidence="3">
    <location>
        <begin position="1"/>
        <end position="16"/>
    </location>
</feature>
<dbReference type="Gene3D" id="2.60.40.10">
    <property type="entry name" value="Immunoglobulins"/>
    <property type="match status" value="3"/>
</dbReference>
<evidence type="ECO:0000313" key="7">
    <source>
        <dbReference type="RefSeq" id="XP_008301124.1"/>
    </source>
</evidence>
<dbReference type="Pfam" id="PF07679">
    <property type="entry name" value="I-set"/>
    <property type="match status" value="1"/>
</dbReference>
<dbReference type="SMART" id="SM00409">
    <property type="entry name" value="IG"/>
    <property type="match status" value="2"/>
</dbReference>
<protein>
    <submittedName>
        <fullName evidence="5 7">CD48 antigen-like</fullName>
    </submittedName>
</protein>
<accession>A0A3B4Z743</accession>
<dbReference type="PROSITE" id="PS50835">
    <property type="entry name" value="IG_LIKE"/>
    <property type="match status" value="1"/>
</dbReference>
<dbReference type="Proteomes" id="UP000694891">
    <property type="component" value="Unplaced"/>
</dbReference>
<dbReference type="InterPro" id="IPR007110">
    <property type="entry name" value="Ig-like_dom"/>
</dbReference>
<dbReference type="PANTHER" id="PTHR21063">
    <property type="entry name" value="LFA-3"/>
    <property type="match status" value="1"/>
</dbReference>
<dbReference type="STRING" id="144197.ENSSPAP00000004593"/>
<keyword evidence="2" id="KW-1133">Transmembrane helix</keyword>
<feature type="chain" id="PRO_5044591074" evidence="3">
    <location>
        <begin position="17"/>
        <end position="397"/>
    </location>
</feature>
<dbReference type="InterPro" id="IPR013783">
    <property type="entry name" value="Ig-like_fold"/>
</dbReference>
<dbReference type="InterPro" id="IPR003599">
    <property type="entry name" value="Ig_sub"/>
</dbReference>
<dbReference type="AlphaFoldDB" id="A0A3B4Z743"/>
<evidence type="ECO:0000256" key="1">
    <source>
        <dbReference type="SAM" id="MobiDB-lite"/>
    </source>
</evidence>
<feature type="region of interest" description="Disordered" evidence="1">
    <location>
        <begin position="374"/>
        <end position="397"/>
    </location>
</feature>
<feature type="domain" description="Ig-like" evidence="4">
    <location>
        <begin position="228"/>
        <end position="312"/>
    </location>
</feature>
<dbReference type="Ensembl" id="ENSSPAT00000004685.1">
    <property type="protein sequence ID" value="ENSSPAP00000004593.1"/>
    <property type="gene ID" value="ENSSPAG00000003562.1"/>
</dbReference>
<evidence type="ECO:0000313" key="5">
    <source>
        <dbReference type="Ensembl" id="ENSSPAP00000004593.1"/>
    </source>
</evidence>
<dbReference type="InterPro" id="IPR036179">
    <property type="entry name" value="Ig-like_dom_sf"/>
</dbReference>
<proteinExistence type="predicted"/>
<gene>
    <name evidence="7" type="primary">LOC103373094</name>
</gene>
<sequence>MNPGVLLLFFAGFAFGEEPPVTKRDGETVTLHLNQTAHQSKDYLWTYGQHQPVLAITIVTNGQITLVNGTRFGNRLQTNIETASITISNLTVNDSGIFLVQVLTETGTLLQRFNLTVHDNTVINVNVLDGNNVTLDPGIKELQKHHTVKWTKGRDFVGTLIAQWKDFKTFINETFKDVLQLNEHTGALTFTSVTRDLAGYYCVKMLIGSELYILRQYFITVYELVPKPHITPANASITYQLANDGICYAICSVRNAPEVTLSWYKEEKKLNESRDPDISVNLTLPLQIQSQPEGIYICRAANPVSEETASLNSTQWCPPHRSDHKTLFLIVGAVTVGLLAVSLLAVLCTLGIRCRAKDNSGAPNCCGTVEMRQVTSPQDNGGSQDSGERLLGSTGNQ</sequence>
<keyword evidence="2" id="KW-0472">Membrane</keyword>
<evidence type="ECO:0000313" key="6">
    <source>
        <dbReference type="Proteomes" id="UP000694891"/>
    </source>
</evidence>
<dbReference type="Pfam" id="PF07686">
    <property type="entry name" value="V-set"/>
    <property type="match status" value="1"/>
</dbReference>
<dbReference type="CDD" id="cd00096">
    <property type="entry name" value="Ig"/>
    <property type="match status" value="1"/>
</dbReference>
<keyword evidence="3" id="KW-0732">Signal</keyword>
<organism evidence="5">
    <name type="scientific">Stegastes partitus</name>
    <name type="common">bicolor damselfish</name>
    <dbReference type="NCBI Taxonomy" id="144197"/>
    <lineage>
        <taxon>Eukaryota</taxon>
        <taxon>Metazoa</taxon>
        <taxon>Chordata</taxon>
        <taxon>Craniata</taxon>
        <taxon>Vertebrata</taxon>
        <taxon>Euteleostomi</taxon>
        <taxon>Actinopterygii</taxon>
        <taxon>Neopterygii</taxon>
        <taxon>Teleostei</taxon>
        <taxon>Neoteleostei</taxon>
        <taxon>Acanthomorphata</taxon>
        <taxon>Ovalentaria</taxon>
        <taxon>Pomacentridae</taxon>
        <taxon>Stegastes</taxon>
    </lineage>
</organism>
<dbReference type="InterPro" id="IPR013098">
    <property type="entry name" value="Ig_I-set"/>
</dbReference>
<evidence type="ECO:0000256" key="3">
    <source>
        <dbReference type="SAM" id="SignalP"/>
    </source>
</evidence>
<dbReference type="GeneTree" id="ENSGT00990000203954"/>
<feature type="compositionally biased region" description="Polar residues" evidence="1">
    <location>
        <begin position="374"/>
        <end position="385"/>
    </location>
</feature>
<evidence type="ECO:0000259" key="4">
    <source>
        <dbReference type="PROSITE" id="PS50835"/>
    </source>
</evidence>
<keyword evidence="2" id="KW-0812">Transmembrane</keyword>
<dbReference type="InterPro" id="IPR013106">
    <property type="entry name" value="Ig_V-set"/>
</dbReference>
<dbReference type="GeneID" id="103373094"/>
<evidence type="ECO:0000256" key="2">
    <source>
        <dbReference type="SAM" id="Phobius"/>
    </source>
</evidence>
<dbReference type="SUPFAM" id="SSF48726">
    <property type="entry name" value="Immunoglobulin"/>
    <property type="match status" value="3"/>
</dbReference>
<dbReference type="PANTHER" id="PTHR21063:SF4">
    <property type="entry name" value="CD48 ANTIGEN-RELATED"/>
    <property type="match status" value="1"/>
</dbReference>
<reference evidence="5" key="1">
    <citation type="submission" date="2023-09" db="UniProtKB">
        <authorList>
            <consortium name="Ensembl"/>
        </authorList>
    </citation>
    <scope>IDENTIFICATION</scope>
</reference>
<dbReference type="OrthoDB" id="8741746at2759"/>
<keyword evidence="6" id="KW-1185">Reference proteome</keyword>
<reference evidence="7" key="2">
    <citation type="submission" date="2025-04" db="UniProtKB">
        <authorList>
            <consortium name="RefSeq"/>
        </authorList>
    </citation>
    <scope>IDENTIFICATION</scope>
</reference>
<feature type="transmembrane region" description="Helical" evidence="2">
    <location>
        <begin position="327"/>
        <end position="352"/>
    </location>
</feature>
<name>A0A3B4Z743_9TELE</name>
<dbReference type="RefSeq" id="XP_008301124.1">
    <property type="nucleotide sequence ID" value="XM_008302902.1"/>
</dbReference>